<reference evidence="3" key="1">
    <citation type="submission" date="2023-07" db="EMBL/GenBank/DDBJ databases">
        <title>Dyadobacter sp. nov 'subterranea' isolated from contaminted grondwater.</title>
        <authorList>
            <person name="Szabo I."/>
            <person name="Al-Omari J."/>
            <person name="Szerdahelyi S.G."/>
            <person name="Rado J."/>
        </authorList>
    </citation>
    <scope>NUCLEOTIDE SEQUENCE [LARGE SCALE GENOMIC DNA]</scope>
    <source>
        <strain evidence="3">UP-52</strain>
    </source>
</reference>
<gene>
    <name evidence="2" type="ORF">IEE83_06525</name>
</gene>
<dbReference type="PANTHER" id="PTHR36440">
    <property type="entry name" value="PUTATIVE (AFU_ORTHOLOGUE AFUA_8G07350)-RELATED"/>
    <property type="match status" value="1"/>
</dbReference>
<dbReference type="InterPro" id="IPR053146">
    <property type="entry name" value="QDO-like"/>
</dbReference>
<dbReference type="InterPro" id="IPR014710">
    <property type="entry name" value="RmlC-like_jellyroll"/>
</dbReference>
<organism evidence="2 3">
    <name type="scientific">Dyadobacter subterraneus</name>
    <dbReference type="NCBI Taxonomy" id="2773304"/>
    <lineage>
        <taxon>Bacteria</taxon>
        <taxon>Pseudomonadati</taxon>
        <taxon>Bacteroidota</taxon>
        <taxon>Cytophagia</taxon>
        <taxon>Cytophagales</taxon>
        <taxon>Spirosomataceae</taxon>
        <taxon>Dyadobacter</taxon>
    </lineage>
</organism>
<evidence type="ECO:0000313" key="2">
    <source>
        <dbReference type="EMBL" id="MBE9461531.1"/>
    </source>
</evidence>
<proteinExistence type="predicted"/>
<keyword evidence="3" id="KW-1185">Reference proteome</keyword>
<dbReference type="Gene3D" id="2.60.120.10">
    <property type="entry name" value="Jelly Rolls"/>
    <property type="match status" value="1"/>
</dbReference>
<dbReference type="Proteomes" id="UP000634134">
    <property type="component" value="Unassembled WGS sequence"/>
</dbReference>
<dbReference type="SUPFAM" id="SSF51182">
    <property type="entry name" value="RmlC-like cupins"/>
    <property type="match status" value="1"/>
</dbReference>
<comment type="caution">
    <text evidence="2">The sequence shown here is derived from an EMBL/GenBank/DDBJ whole genome shotgun (WGS) entry which is preliminary data.</text>
</comment>
<dbReference type="EMBL" id="JACYGY010000001">
    <property type="protein sequence ID" value="MBE9461531.1"/>
    <property type="molecule type" value="Genomic_DNA"/>
</dbReference>
<dbReference type="RefSeq" id="WP_194119804.1">
    <property type="nucleotide sequence ID" value="NZ_JACYGY010000001.1"/>
</dbReference>
<dbReference type="Pfam" id="PF07883">
    <property type="entry name" value="Cupin_2"/>
    <property type="match status" value="1"/>
</dbReference>
<evidence type="ECO:0000259" key="1">
    <source>
        <dbReference type="Pfam" id="PF07883"/>
    </source>
</evidence>
<evidence type="ECO:0000313" key="3">
    <source>
        <dbReference type="Proteomes" id="UP000634134"/>
    </source>
</evidence>
<dbReference type="InterPro" id="IPR013096">
    <property type="entry name" value="Cupin_2"/>
</dbReference>
<dbReference type="InterPro" id="IPR011051">
    <property type="entry name" value="RmlC_Cupin_sf"/>
</dbReference>
<protein>
    <submittedName>
        <fullName evidence="2">Cupin domain-containing protein</fullName>
    </submittedName>
</protein>
<accession>A0ABR9W7T4</accession>
<feature type="domain" description="Cupin type-2" evidence="1">
    <location>
        <begin position="44"/>
        <end position="111"/>
    </location>
</feature>
<sequence>MEEIKKPAQIVTPDDGDLISVVGNTYRIVISGKQTGGAFAIIDMLVPAGGGPGPHAHAGFDESFYVLDGEIEVKTENGKYVAKKGDIAHIPKGGLIHCFKNITEQTARLWCTVVPAGLDDFFLEAGKPVKKGEFIPASEPSAEEKKILFALAEKYGQKLYPPDYLD</sequence>
<name>A0ABR9W7T4_9BACT</name>
<dbReference type="PANTHER" id="PTHR36440:SF1">
    <property type="entry name" value="PUTATIVE (AFU_ORTHOLOGUE AFUA_8G07350)-RELATED"/>
    <property type="match status" value="1"/>
</dbReference>